<feature type="transmembrane region" description="Helical" evidence="6">
    <location>
        <begin position="90"/>
        <end position="111"/>
    </location>
</feature>
<name>A0A2S6CNZ5_9CYAN</name>
<feature type="transmembrane region" description="Helical" evidence="6">
    <location>
        <begin position="310"/>
        <end position="334"/>
    </location>
</feature>
<dbReference type="NCBIfam" id="NF007938">
    <property type="entry name" value="PRK10655.1"/>
    <property type="match status" value="1"/>
</dbReference>
<keyword evidence="5 6" id="KW-0472">Membrane</keyword>
<keyword evidence="3 6" id="KW-0812">Transmembrane</keyword>
<feature type="transmembrane region" description="Helical" evidence="6">
    <location>
        <begin position="384"/>
        <end position="404"/>
    </location>
</feature>
<dbReference type="PANTHER" id="PTHR42770">
    <property type="entry name" value="AMINO ACID TRANSPORTER-RELATED"/>
    <property type="match status" value="1"/>
</dbReference>
<dbReference type="GO" id="GO:0015496">
    <property type="term" value="F:putrescine:ornithine antiporter activity"/>
    <property type="evidence" value="ECO:0007669"/>
    <property type="project" value="InterPro"/>
</dbReference>
<dbReference type="NCBIfam" id="TIGR04299">
    <property type="entry name" value="antiport_PotE"/>
    <property type="match status" value="1"/>
</dbReference>
<accession>A0A2S6CNZ5</accession>
<dbReference type="GO" id="GO:0005886">
    <property type="term" value="C:plasma membrane"/>
    <property type="evidence" value="ECO:0007669"/>
    <property type="project" value="UniProtKB-SubCell"/>
</dbReference>
<comment type="similarity">
    <text evidence="6">Belongs to the amino acid-polyamine-organocation (APC) superfamily. Basic amino acid/polyamine antiporter (APA) (TC 2.A.3.2) family.</text>
</comment>
<evidence type="ECO:0000256" key="3">
    <source>
        <dbReference type="ARBA" id="ARBA00022692"/>
    </source>
</evidence>
<feature type="transmembrane region" description="Helical" evidence="6">
    <location>
        <begin position="40"/>
        <end position="62"/>
    </location>
</feature>
<keyword evidence="2 6" id="KW-1003">Cell membrane</keyword>
<evidence type="ECO:0000256" key="2">
    <source>
        <dbReference type="ARBA" id="ARBA00022475"/>
    </source>
</evidence>
<dbReference type="EMBL" id="PGEM01000224">
    <property type="protein sequence ID" value="PPJ61475.1"/>
    <property type="molecule type" value="Genomic_DNA"/>
</dbReference>
<keyword evidence="4 6" id="KW-1133">Transmembrane helix</keyword>
<reference evidence="7 8" key="1">
    <citation type="submission" date="2018-02" db="EMBL/GenBank/DDBJ databases">
        <title>Discovery of a pederin family compound in a non-symbiotic bloom-forming cyanobacterium.</title>
        <authorList>
            <person name="Kust A."/>
            <person name="Mares J."/>
            <person name="Jokela J."/>
            <person name="Urajova P."/>
            <person name="Hajek J."/>
            <person name="Saurav K."/>
            <person name="Voracova K."/>
            <person name="Fewer D.P."/>
            <person name="Haapaniemi E."/>
            <person name="Permi P."/>
            <person name="Rehakova K."/>
            <person name="Sivonen K."/>
            <person name="Hrouzek P."/>
        </authorList>
    </citation>
    <scope>NUCLEOTIDE SEQUENCE [LARGE SCALE GENOMIC DNA]</scope>
    <source>
        <strain evidence="7 8">CHARLIE-1</strain>
    </source>
</reference>
<dbReference type="Gene3D" id="1.20.1740.10">
    <property type="entry name" value="Amino acid/polyamine transporter I"/>
    <property type="match status" value="1"/>
</dbReference>
<dbReference type="InterPro" id="IPR002293">
    <property type="entry name" value="AA/rel_permease1"/>
</dbReference>
<dbReference type="InterPro" id="IPR050367">
    <property type="entry name" value="APC_superfamily"/>
</dbReference>
<dbReference type="PIRSF" id="PIRSF006060">
    <property type="entry name" value="AA_transporter"/>
    <property type="match status" value="1"/>
</dbReference>
<comment type="subcellular location">
    <subcellularLocation>
        <location evidence="1 6">Cell membrane</location>
        <topology evidence="1 6">Multi-pass membrane protein</topology>
    </subcellularLocation>
</comment>
<feature type="transmembrane region" description="Helical" evidence="6">
    <location>
        <begin position="190"/>
        <end position="209"/>
    </location>
</feature>
<sequence length="442" mass="47141">MAENKKMSVTQLTIVTAVNMMGSGIIMLPTNLAQVGTMSILSWIITTIGATMLAFIFARAGLYSSKGGGMGGYAEYSFGKAGAFLTNYTYGLSLVIANAAIAISSVGYIAVLFNVHLSPLATALWTIVVLWVATILNFGGANITGRISSFTVWGVILPVVFISIVGWFYFSGSNFASSWNPHNYSFIEGMGKSISITLWAFLGLESAAANSDAVENPKKNVPIAVMGGTIGAAIMYILSTNVILGISPIKDLAKSSAPFGLAFSHMFNPTIGNIVIALMIISCFGSLIGWQFTIAEVFRSSAVEKYFPKVFAKTIGNGTPLIGMVIITVLQTLISLMTVSPSLSKQFTILVNLAVVTNAVPYVLTMASIKSMQKETSTNISNKAMRWTNIIAILAGIYTLYAIYSSGGIAVYYGAIVTFAGWTLYGLISYRFDTGKSKDTDI</sequence>
<dbReference type="OrthoDB" id="9804700at2"/>
<protein>
    <recommendedName>
        <fullName evidence="6">Putrescine transporter</fullName>
    </recommendedName>
</protein>
<dbReference type="HAMAP" id="MF_02073">
    <property type="entry name" value="Putrescine_transp"/>
    <property type="match status" value="1"/>
</dbReference>
<feature type="transmembrane region" description="Helical" evidence="6">
    <location>
        <begin position="117"/>
        <end position="138"/>
    </location>
</feature>
<dbReference type="PANTHER" id="PTHR42770:SF6">
    <property type="entry name" value="PUTRESCINE TRANSPORTER POTE"/>
    <property type="match status" value="1"/>
</dbReference>
<feature type="transmembrane region" description="Helical" evidence="6">
    <location>
        <begin position="12"/>
        <end position="28"/>
    </location>
</feature>
<evidence type="ECO:0000313" key="7">
    <source>
        <dbReference type="EMBL" id="PPJ61475.1"/>
    </source>
</evidence>
<feature type="transmembrane region" description="Helical" evidence="6">
    <location>
        <begin position="221"/>
        <end position="246"/>
    </location>
</feature>
<dbReference type="Proteomes" id="UP000239589">
    <property type="component" value="Unassembled WGS sequence"/>
</dbReference>
<evidence type="ECO:0000256" key="5">
    <source>
        <dbReference type="ARBA" id="ARBA00023136"/>
    </source>
</evidence>
<feature type="transmembrane region" description="Helical" evidence="6">
    <location>
        <begin position="266"/>
        <end position="290"/>
    </location>
</feature>
<comment type="caution">
    <text evidence="7">The sequence shown here is derived from an EMBL/GenBank/DDBJ whole genome shotgun (WGS) entry which is preliminary data.</text>
</comment>
<evidence type="ECO:0000313" key="8">
    <source>
        <dbReference type="Proteomes" id="UP000239589"/>
    </source>
</evidence>
<evidence type="ECO:0000256" key="1">
    <source>
        <dbReference type="ARBA" id="ARBA00004651"/>
    </source>
</evidence>
<dbReference type="InterPro" id="IPR027566">
    <property type="entry name" value="Symport/antiport_PotE"/>
</dbReference>
<dbReference type="AlphaFoldDB" id="A0A2S6CNZ5"/>
<evidence type="ECO:0000256" key="6">
    <source>
        <dbReference type="HAMAP-Rule" id="MF_02073"/>
    </source>
</evidence>
<feature type="transmembrane region" description="Helical" evidence="6">
    <location>
        <begin position="410"/>
        <end position="428"/>
    </location>
</feature>
<keyword evidence="6" id="KW-0813">Transport</keyword>
<feature type="transmembrane region" description="Helical" evidence="6">
    <location>
        <begin position="346"/>
        <end position="364"/>
    </location>
</feature>
<dbReference type="Pfam" id="PF13520">
    <property type="entry name" value="AA_permease_2"/>
    <property type="match status" value="1"/>
</dbReference>
<feature type="transmembrane region" description="Helical" evidence="6">
    <location>
        <begin position="150"/>
        <end position="170"/>
    </location>
</feature>
<proteinExistence type="inferred from homology"/>
<organism evidence="7 8">
    <name type="scientific">Cuspidothrix issatschenkoi CHARLIE-1</name>
    <dbReference type="NCBI Taxonomy" id="2052836"/>
    <lineage>
        <taxon>Bacteria</taxon>
        <taxon>Bacillati</taxon>
        <taxon>Cyanobacteriota</taxon>
        <taxon>Cyanophyceae</taxon>
        <taxon>Nostocales</taxon>
        <taxon>Aphanizomenonaceae</taxon>
        <taxon>Cuspidothrix</taxon>
    </lineage>
</organism>
<gene>
    <name evidence="7" type="primary">potE</name>
    <name evidence="7" type="ORF">CUN59_20720</name>
</gene>
<evidence type="ECO:0000256" key="4">
    <source>
        <dbReference type="ARBA" id="ARBA00022989"/>
    </source>
</evidence>
<keyword evidence="8" id="KW-1185">Reference proteome</keyword>